<dbReference type="PANTHER" id="PTHR38699">
    <property type="entry name" value="CHROMOSOME 1, WHOLE GENOME SHOTGUN SEQUENCE"/>
    <property type="match status" value="1"/>
</dbReference>
<sequence length="142" mass="15787">MTDPALGIAETIQTASINPEPSPSHDINPPTASSEKQPVAEDAPSEAGSISSDIVDPHRMIRPAPRRHHLPPMPDLRFEQSYLASIRGAETWGRVAWITVRDQVCDVAPARPTIGKKKKRKEGLKEHSRLTHLCSFFRFFSL</sequence>
<evidence type="ECO:0000256" key="1">
    <source>
        <dbReference type="SAM" id="MobiDB-lite"/>
    </source>
</evidence>
<evidence type="ECO:0000313" key="3">
    <source>
        <dbReference type="Proteomes" id="UP001165205"/>
    </source>
</evidence>
<dbReference type="Pfam" id="PF08589">
    <property type="entry name" value="ATG43"/>
    <property type="match status" value="1"/>
</dbReference>
<dbReference type="GO" id="GO:0000423">
    <property type="term" value="P:mitophagy"/>
    <property type="evidence" value="ECO:0007669"/>
    <property type="project" value="InterPro"/>
</dbReference>
<protein>
    <submittedName>
        <fullName evidence="2">Unnamed protein product</fullName>
    </submittedName>
</protein>
<reference evidence="2" key="1">
    <citation type="submission" date="2023-04" db="EMBL/GenBank/DDBJ databases">
        <title>Aspergillus oryzae NBRC 4228.</title>
        <authorList>
            <person name="Ichikawa N."/>
            <person name="Sato H."/>
            <person name="Tonouchi N."/>
        </authorList>
    </citation>
    <scope>NUCLEOTIDE SEQUENCE</scope>
    <source>
        <strain evidence="2">NBRC 4228</strain>
    </source>
</reference>
<dbReference type="EMBL" id="BSYA01000051">
    <property type="protein sequence ID" value="GMG28982.1"/>
    <property type="molecule type" value="Genomic_DNA"/>
</dbReference>
<comment type="caution">
    <text evidence="2">The sequence shown here is derived from an EMBL/GenBank/DDBJ whole genome shotgun (WGS) entry which is preliminary data.</text>
</comment>
<dbReference type="Proteomes" id="UP001165205">
    <property type="component" value="Unassembled WGS sequence"/>
</dbReference>
<dbReference type="InterPro" id="IPR013898">
    <property type="entry name" value="Atg43"/>
</dbReference>
<dbReference type="PANTHER" id="PTHR38699:SF1">
    <property type="entry name" value="MITOPHAGY RECEPTOR ATG43"/>
    <property type="match status" value="1"/>
</dbReference>
<evidence type="ECO:0000313" key="2">
    <source>
        <dbReference type="EMBL" id="GMG28982.1"/>
    </source>
</evidence>
<organism evidence="2 3">
    <name type="scientific">Aspergillus oryzae</name>
    <name type="common">Yellow koji mold</name>
    <dbReference type="NCBI Taxonomy" id="5062"/>
    <lineage>
        <taxon>Eukaryota</taxon>
        <taxon>Fungi</taxon>
        <taxon>Dikarya</taxon>
        <taxon>Ascomycota</taxon>
        <taxon>Pezizomycotina</taxon>
        <taxon>Eurotiomycetes</taxon>
        <taxon>Eurotiomycetidae</taxon>
        <taxon>Eurotiales</taxon>
        <taxon>Aspergillaceae</taxon>
        <taxon>Aspergillus</taxon>
        <taxon>Aspergillus subgen. Circumdati</taxon>
    </lineage>
</organism>
<dbReference type="GO" id="GO:0140580">
    <property type="term" value="F:mitochondrion autophagosome adaptor activity"/>
    <property type="evidence" value="ECO:0007669"/>
    <property type="project" value="InterPro"/>
</dbReference>
<accession>A0AAN4YFE5</accession>
<proteinExistence type="predicted"/>
<name>A0AAN4YFE5_ASPOZ</name>
<dbReference type="AlphaFoldDB" id="A0AAN4YFE5"/>
<gene>
    <name evidence="2" type="ORF">Aory04_000530500</name>
</gene>
<feature type="region of interest" description="Disordered" evidence="1">
    <location>
        <begin position="13"/>
        <end position="57"/>
    </location>
</feature>